<feature type="signal peptide" evidence="2">
    <location>
        <begin position="1"/>
        <end position="25"/>
    </location>
</feature>
<reference evidence="3" key="1">
    <citation type="submission" date="2014-09" db="EMBL/GenBank/DDBJ databases">
        <authorList>
            <person name="Magalhaes I.L.F."/>
            <person name="Oliveira U."/>
            <person name="Santos F.R."/>
            <person name="Vidigal T.H.D.A."/>
            <person name="Brescovit A.D."/>
            <person name="Santos A.J."/>
        </authorList>
    </citation>
    <scope>NUCLEOTIDE SEQUENCE</scope>
</reference>
<dbReference type="EMBL" id="GBRD01007905">
    <property type="protein sequence ID" value="JAG57916.1"/>
    <property type="molecule type" value="Transcribed_RNA"/>
</dbReference>
<keyword evidence="1" id="KW-1133">Transmembrane helix</keyword>
<proteinExistence type="predicted"/>
<feature type="chain" id="PRO_5005519671" evidence="2">
    <location>
        <begin position="26"/>
        <end position="168"/>
    </location>
</feature>
<keyword evidence="1" id="KW-0472">Membrane</keyword>
<keyword evidence="1" id="KW-0812">Transmembrane</keyword>
<organism evidence="3">
    <name type="scientific">Lygus hesperus</name>
    <name type="common">Western plant bug</name>
    <dbReference type="NCBI Taxonomy" id="30085"/>
    <lineage>
        <taxon>Eukaryota</taxon>
        <taxon>Metazoa</taxon>
        <taxon>Ecdysozoa</taxon>
        <taxon>Arthropoda</taxon>
        <taxon>Hexapoda</taxon>
        <taxon>Insecta</taxon>
        <taxon>Pterygota</taxon>
        <taxon>Neoptera</taxon>
        <taxon>Paraneoptera</taxon>
        <taxon>Hemiptera</taxon>
        <taxon>Heteroptera</taxon>
        <taxon>Panheteroptera</taxon>
        <taxon>Cimicomorpha</taxon>
        <taxon>Miridae</taxon>
        <taxon>Mirini</taxon>
        <taxon>Lygus</taxon>
    </lineage>
</organism>
<dbReference type="AlphaFoldDB" id="A0A0K8SXJ8"/>
<evidence type="ECO:0000256" key="2">
    <source>
        <dbReference type="SAM" id="SignalP"/>
    </source>
</evidence>
<keyword evidence="2" id="KW-0732">Signal</keyword>
<accession>A0A0K8SXJ8</accession>
<sequence>MNASAGSQLLAIAFLLASISGNTWGKYVPKQLQLKLSSRSNANAEKKLNSNLSHIVPTVTSGGVDRYFNNSQLNPGNGVVTSSLPPMLKPIAAIIRFLGNAATSIVKFVINLVGVMTRFGYNAVLKFLYIITAPLRYLISLLKKYFMQQQSTQLVTSFLASPLLSHLQ</sequence>
<name>A0A0K8SXJ8_LYGHE</name>
<protein>
    <submittedName>
        <fullName evidence="3">Uncharacterized protein</fullName>
    </submittedName>
</protein>
<evidence type="ECO:0000256" key="1">
    <source>
        <dbReference type="SAM" id="Phobius"/>
    </source>
</evidence>
<evidence type="ECO:0000313" key="3">
    <source>
        <dbReference type="EMBL" id="JAG57916.1"/>
    </source>
</evidence>
<feature type="transmembrane region" description="Helical" evidence="1">
    <location>
        <begin position="119"/>
        <end position="139"/>
    </location>
</feature>